<gene>
    <name evidence="3" type="ORF">KSP39_PZI000928</name>
</gene>
<sequence>MVGFKQYKPEEISDAEKSKKNMHTTDRTSFACVRNELQKVDANKEPPTAVQMFTETRKRVVTREYKKSFEYTQRKIVIMLVILHKPLVFALLITKMYKF</sequence>
<evidence type="ECO:0000313" key="3">
    <source>
        <dbReference type="EMBL" id="KAK8957883.1"/>
    </source>
</evidence>
<feature type="compositionally biased region" description="Basic and acidic residues" evidence="1">
    <location>
        <begin position="7"/>
        <end position="25"/>
    </location>
</feature>
<protein>
    <submittedName>
        <fullName evidence="3">Uncharacterized protein</fullName>
    </submittedName>
</protein>
<evidence type="ECO:0000313" key="4">
    <source>
        <dbReference type="Proteomes" id="UP001418222"/>
    </source>
</evidence>
<keyword evidence="2" id="KW-0812">Transmembrane</keyword>
<comment type="caution">
    <text evidence="3">The sequence shown here is derived from an EMBL/GenBank/DDBJ whole genome shotgun (WGS) entry which is preliminary data.</text>
</comment>
<keyword evidence="2" id="KW-0472">Membrane</keyword>
<keyword evidence="4" id="KW-1185">Reference proteome</keyword>
<dbReference type="Proteomes" id="UP001418222">
    <property type="component" value="Unassembled WGS sequence"/>
</dbReference>
<evidence type="ECO:0000256" key="1">
    <source>
        <dbReference type="SAM" id="MobiDB-lite"/>
    </source>
</evidence>
<proteinExistence type="predicted"/>
<reference evidence="3 4" key="1">
    <citation type="journal article" date="2022" name="Nat. Plants">
        <title>Genomes of leafy and leafless Platanthera orchids illuminate the evolution of mycoheterotrophy.</title>
        <authorList>
            <person name="Li M.H."/>
            <person name="Liu K.W."/>
            <person name="Li Z."/>
            <person name="Lu H.C."/>
            <person name="Ye Q.L."/>
            <person name="Zhang D."/>
            <person name="Wang J.Y."/>
            <person name="Li Y.F."/>
            <person name="Zhong Z.M."/>
            <person name="Liu X."/>
            <person name="Yu X."/>
            <person name="Liu D.K."/>
            <person name="Tu X.D."/>
            <person name="Liu B."/>
            <person name="Hao Y."/>
            <person name="Liao X.Y."/>
            <person name="Jiang Y.T."/>
            <person name="Sun W.H."/>
            <person name="Chen J."/>
            <person name="Chen Y.Q."/>
            <person name="Ai Y."/>
            <person name="Zhai J.W."/>
            <person name="Wu S.S."/>
            <person name="Zhou Z."/>
            <person name="Hsiao Y.Y."/>
            <person name="Wu W.L."/>
            <person name="Chen Y.Y."/>
            <person name="Lin Y.F."/>
            <person name="Hsu J.L."/>
            <person name="Li C.Y."/>
            <person name="Wang Z.W."/>
            <person name="Zhao X."/>
            <person name="Zhong W.Y."/>
            <person name="Ma X.K."/>
            <person name="Ma L."/>
            <person name="Huang J."/>
            <person name="Chen G.Z."/>
            <person name="Huang M.Z."/>
            <person name="Huang L."/>
            <person name="Peng D.H."/>
            <person name="Luo Y.B."/>
            <person name="Zou S.Q."/>
            <person name="Chen S.P."/>
            <person name="Lan S."/>
            <person name="Tsai W.C."/>
            <person name="Van de Peer Y."/>
            <person name="Liu Z.J."/>
        </authorList>
    </citation>
    <scope>NUCLEOTIDE SEQUENCE [LARGE SCALE GENOMIC DNA]</scope>
    <source>
        <strain evidence="3">Lor287</strain>
    </source>
</reference>
<evidence type="ECO:0000256" key="2">
    <source>
        <dbReference type="SAM" id="Phobius"/>
    </source>
</evidence>
<accession>A0AAP0C209</accession>
<feature type="transmembrane region" description="Helical" evidence="2">
    <location>
        <begin position="76"/>
        <end position="97"/>
    </location>
</feature>
<dbReference type="AlphaFoldDB" id="A0AAP0C209"/>
<dbReference type="EMBL" id="JBBWWQ010000001">
    <property type="protein sequence ID" value="KAK8957883.1"/>
    <property type="molecule type" value="Genomic_DNA"/>
</dbReference>
<organism evidence="3 4">
    <name type="scientific">Platanthera zijinensis</name>
    <dbReference type="NCBI Taxonomy" id="2320716"/>
    <lineage>
        <taxon>Eukaryota</taxon>
        <taxon>Viridiplantae</taxon>
        <taxon>Streptophyta</taxon>
        <taxon>Embryophyta</taxon>
        <taxon>Tracheophyta</taxon>
        <taxon>Spermatophyta</taxon>
        <taxon>Magnoliopsida</taxon>
        <taxon>Liliopsida</taxon>
        <taxon>Asparagales</taxon>
        <taxon>Orchidaceae</taxon>
        <taxon>Orchidoideae</taxon>
        <taxon>Orchideae</taxon>
        <taxon>Orchidinae</taxon>
        <taxon>Platanthera</taxon>
    </lineage>
</organism>
<name>A0AAP0C209_9ASPA</name>
<keyword evidence="2" id="KW-1133">Transmembrane helix</keyword>
<feature type="region of interest" description="Disordered" evidence="1">
    <location>
        <begin position="1"/>
        <end position="25"/>
    </location>
</feature>